<organism evidence="4 5">
    <name type="scientific">Vitis vinifera</name>
    <name type="common">Grape</name>
    <dbReference type="NCBI Taxonomy" id="29760"/>
    <lineage>
        <taxon>Eukaryota</taxon>
        <taxon>Viridiplantae</taxon>
        <taxon>Streptophyta</taxon>
        <taxon>Embryophyta</taxon>
        <taxon>Tracheophyta</taxon>
        <taxon>Spermatophyta</taxon>
        <taxon>Magnoliopsida</taxon>
        <taxon>eudicotyledons</taxon>
        <taxon>Gunneridae</taxon>
        <taxon>Pentapetalae</taxon>
        <taxon>rosids</taxon>
        <taxon>Vitales</taxon>
        <taxon>Vitaceae</taxon>
        <taxon>Viteae</taxon>
        <taxon>Vitis</taxon>
    </lineage>
</organism>
<accession>A0A438JMB5</accession>
<feature type="transmembrane region" description="Helical" evidence="2">
    <location>
        <begin position="155"/>
        <end position="173"/>
    </location>
</feature>
<proteinExistence type="predicted"/>
<gene>
    <name evidence="4" type="primary">CURT1A_1</name>
    <name evidence="4" type="ORF">CK203_012967</name>
</gene>
<protein>
    <submittedName>
        <fullName evidence="4">Protein curvature thylakoid 1A, chloroplastic</fullName>
    </submittedName>
</protein>
<evidence type="ECO:0000313" key="4">
    <source>
        <dbReference type="EMBL" id="RVX10108.1"/>
    </source>
</evidence>
<evidence type="ECO:0000256" key="1">
    <source>
        <dbReference type="ARBA" id="ARBA00004141"/>
    </source>
</evidence>
<dbReference type="OrthoDB" id="2014299at2759"/>
<evidence type="ECO:0000256" key="2">
    <source>
        <dbReference type="SAM" id="Phobius"/>
    </source>
</evidence>
<dbReference type="PANTHER" id="PTHR33222:SF4">
    <property type="entry name" value="PROTEIN CURVATURE THYLAKOID 1A, CHLOROPLASTIC"/>
    <property type="match status" value="1"/>
</dbReference>
<dbReference type="InterPro" id="IPR033344">
    <property type="entry name" value="CURT1"/>
</dbReference>
<keyword evidence="2" id="KW-1133">Transmembrane helix</keyword>
<keyword evidence="2" id="KW-0812">Transmembrane</keyword>
<sequence length="200" mass="21698">MAMPYVAVASSSMAATPVLMPRLPATAAANAATRCSALPYLPPRLSSSSNHFSGSLHRFGPWTGLVMWTCVMKLGGLKWMVMGVMVSMCKMFSSLQVRASSSEETSLNTEELFTDLKAKWDALENKSTVFLYGGGAIVAVWLSSVVVGAVNSVPLLPKIMELVGLGYTAWFVYRYILFKSNRKELATDIEALKKKVTGAE</sequence>
<keyword evidence="2" id="KW-0472">Membrane</keyword>
<evidence type="ECO:0000259" key="3">
    <source>
        <dbReference type="Pfam" id="PF14159"/>
    </source>
</evidence>
<reference evidence="4 5" key="1">
    <citation type="journal article" date="2018" name="PLoS Genet.">
        <title>Population sequencing reveals clonal diversity and ancestral inbreeding in the grapevine cultivar Chardonnay.</title>
        <authorList>
            <person name="Roach M.J."/>
            <person name="Johnson D.L."/>
            <person name="Bohlmann J."/>
            <person name="van Vuuren H.J."/>
            <person name="Jones S.J."/>
            <person name="Pretorius I.S."/>
            <person name="Schmidt S.A."/>
            <person name="Borneman A.R."/>
        </authorList>
    </citation>
    <scope>NUCLEOTIDE SEQUENCE [LARGE SCALE GENOMIC DNA]</scope>
    <source>
        <strain evidence="5">cv. Chardonnay</strain>
        <tissue evidence="4">Leaf</tissue>
    </source>
</reference>
<dbReference type="GO" id="GO:0016020">
    <property type="term" value="C:membrane"/>
    <property type="evidence" value="ECO:0007669"/>
    <property type="project" value="UniProtKB-SubCell"/>
</dbReference>
<evidence type="ECO:0000313" key="5">
    <source>
        <dbReference type="Proteomes" id="UP000288805"/>
    </source>
</evidence>
<dbReference type="Proteomes" id="UP000288805">
    <property type="component" value="Unassembled WGS sequence"/>
</dbReference>
<name>A0A438JMB5_VITVI</name>
<dbReference type="PANTHER" id="PTHR33222">
    <property type="match status" value="1"/>
</dbReference>
<dbReference type="EMBL" id="QGNW01000036">
    <property type="protein sequence ID" value="RVX10108.1"/>
    <property type="molecule type" value="Genomic_DNA"/>
</dbReference>
<comment type="caution">
    <text evidence="4">The sequence shown here is derived from an EMBL/GenBank/DDBJ whole genome shotgun (WGS) entry which is preliminary data.</text>
</comment>
<feature type="transmembrane region" description="Helical" evidence="2">
    <location>
        <begin position="61"/>
        <end position="81"/>
    </location>
</feature>
<dbReference type="GO" id="GO:0009579">
    <property type="term" value="C:thylakoid"/>
    <property type="evidence" value="ECO:0007669"/>
    <property type="project" value="InterPro"/>
</dbReference>
<feature type="transmembrane region" description="Helical" evidence="2">
    <location>
        <begin position="129"/>
        <end position="149"/>
    </location>
</feature>
<dbReference type="Pfam" id="PF14159">
    <property type="entry name" value="CAAD"/>
    <property type="match status" value="1"/>
</dbReference>
<feature type="domain" description="Cyanobacterial aminoacyl-tRNA synthetase CAAD" evidence="3">
    <location>
        <begin position="115"/>
        <end position="198"/>
    </location>
</feature>
<dbReference type="AlphaFoldDB" id="A0A438JMB5"/>
<dbReference type="InterPro" id="IPR025564">
    <property type="entry name" value="CAAD_dom"/>
</dbReference>
<comment type="subcellular location">
    <subcellularLocation>
        <location evidence="1">Membrane</location>
        <topology evidence="1">Multi-pass membrane protein</topology>
    </subcellularLocation>
</comment>